<comment type="caution">
    <text evidence="1">The sequence shown here is derived from an EMBL/GenBank/DDBJ whole genome shotgun (WGS) entry which is preliminary data.</text>
</comment>
<name>A0ABP2NWG7_HAEPA</name>
<organism evidence="1 2">
    <name type="scientific">Haemophilus parainfluenzae HK2019</name>
    <dbReference type="NCBI Taxonomy" id="1095746"/>
    <lineage>
        <taxon>Bacteria</taxon>
        <taxon>Pseudomonadati</taxon>
        <taxon>Pseudomonadota</taxon>
        <taxon>Gammaproteobacteria</taxon>
        <taxon>Pasteurellales</taxon>
        <taxon>Pasteurellaceae</taxon>
        <taxon>Haemophilus</taxon>
    </lineage>
</organism>
<dbReference type="EMBL" id="AJTC01000031">
    <property type="protein sequence ID" value="EIJ29595.1"/>
    <property type="molecule type" value="Genomic_DNA"/>
</dbReference>
<protein>
    <submittedName>
        <fullName evidence="1">Uncharacterized protein</fullName>
    </submittedName>
</protein>
<proteinExistence type="predicted"/>
<accession>A0ABP2NWG7</accession>
<dbReference type="RefSeq" id="WP_005698644.1">
    <property type="nucleotide sequence ID" value="NZ_AJTC01000031.1"/>
</dbReference>
<dbReference type="Proteomes" id="UP000003778">
    <property type="component" value="Unassembled WGS sequence"/>
</dbReference>
<evidence type="ECO:0000313" key="1">
    <source>
        <dbReference type="EMBL" id="EIJ29595.1"/>
    </source>
</evidence>
<keyword evidence="2" id="KW-1185">Reference proteome</keyword>
<reference evidence="1 2" key="1">
    <citation type="submission" date="2012-04" db="EMBL/GenBank/DDBJ databases">
        <authorList>
            <person name="Durkin A.S."/>
            <person name="McCorrison J."/>
            <person name="Torralba M."/>
            <person name="Gillis M."/>
            <person name="Methe B."/>
            <person name="Sutton G."/>
            <person name="Nelson K.E."/>
        </authorList>
    </citation>
    <scope>NUCLEOTIDE SEQUENCE [LARGE SCALE GENOMIC DNA]</scope>
    <source>
        <strain evidence="1 2">HK2019</strain>
    </source>
</reference>
<evidence type="ECO:0000313" key="2">
    <source>
        <dbReference type="Proteomes" id="UP000003778"/>
    </source>
</evidence>
<gene>
    <name evidence="1" type="ORF">HMPREF1119_0775</name>
</gene>
<sequence>MVRYRWYLLLTKKNIDHIFSQISTLTFSNNKKKGFKIEHKSKYSISGTFYHISSLYQDNLKIELLNAIQFSISLIKGSIYLRLQDPTRSIKELSNTLFELCDLDLAFDPVSISFDNIKNWILSRNYYAILNLVKISNLKITDNIFSEIILKSDNEIKLLELDILKSKQYTIHSMSWSIVISGRNYRISISKLGLINISEYLVLDFIDYIESKIL</sequence>